<name>A0AAJ0FJP8_9PEZI</name>
<dbReference type="GeneID" id="85314983"/>
<dbReference type="RefSeq" id="XP_060280897.1">
    <property type="nucleotide sequence ID" value="XM_060431796.1"/>
</dbReference>
<dbReference type="AlphaFoldDB" id="A0AAJ0FJP8"/>
<comment type="caution">
    <text evidence="1">The sequence shown here is derived from an EMBL/GenBank/DDBJ whole genome shotgun (WGS) entry which is preliminary data.</text>
</comment>
<keyword evidence="2" id="KW-1185">Reference proteome</keyword>
<dbReference type="Proteomes" id="UP001244011">
    <property type="component" value="Unassembled WGS sequence"/>
</dbReference>
<organism evidence="1 2">
    <name type="scientific">Phialemonium atrogriseum</name>
    <dbReference type="NCBI Taxonomy" id="1093897"/>
    <lineage>
        <taxon>Eukaryota</taxon>
        <taxon>Fungi</taxon>
        <taxon>Dikarya</taxon>
        <taxon>Ascomycota</taxon>
        <taxon>Pezizomycotina</taxon>
        <taxon>Sordariomycetes</taxon>
        <taxon>Sordariomycetidae</taxon>
        <taxon>Cephalothecales</taxon>
        <taxon>Cephalothecaceae</taxon>
        <taxon>Phialemonium</taxon>
    </lineage>
</organism>
<dbReference type="Pfam" id="PF12710">
    <property type="entry name" value="HAD"/>
    <property type="match status" value="1"/>
</dbReference>
<sequence length="288" mass="30619">MDIVLDFDGTITRHDTIATLAAHAISKNGGAAAAADWDHIIKAYTLDHARYVAGYSPAAAERTTPAQELAFLNGLRALEQASLDRVSDSGLFRDLAPDDLARLGECAAVRDGGGRVEIRRGFAELRDGLSRRGRIAVVSANWSADFIRGCCGGGGGLDVVAANLVEFPTGRVRGVVPGGDGELVLTARDKYRALEAVVRRWGRRPGEVVYVGDSGTDLECLLACRGIVIADDGEGTLLETLRRLGFEVRHVAECGTDFRLAWAKDFKEILDSGILGGPVATVAPEGMD</sequence>
<dbReference type="CDD" id="cd01427">
    <property type="entry name" value="HAD_like"/>
    <property type="match status" value="1"/>
</dbReference>
<dbReference type="InterPro" id="IPR050849">
    <property type="entry name" value="HAD-like_hydrolase_phosphatase"/>
</dbReference>
<gene>
    <name evidence="1" type="ORF">QBC33DRAFT_594783</name>
</gene>
<dbReference type="PANTHER" id="PTHR28181">
    <property type="entry name" value="UPF0655 PROTEIN YCR015C"/>
    <property type="match status" value="1"/>
</dbReference>
<evidence type="ECO:0000313" key="2">
    <source>
        <dbReference type="Proteomes" id="UP001244011"/>
    </source>
</evidence>
<dbReference type="PANTHER" id="PTHR28181:SF1">
    <property type="entry name" value="COLD TOLERANCE PROTEIN 1"/>
    <property type="match status" value="1"/>
</dbReference>
<evidence type="ECO:0008006" key="3">
    <source>
        <dbReference type="Google" id="ProtNLM"/>
    </source>
</evidence>
<dbReference type="Gene3D" id="3.40.50.1000">
    <property type="entry name" value="HAD superfamily/HAD-like"/>
    <property type="match status" value="1"/>
</dbReference>
<dbReference type="SUPFAM" id="SSF56784">
    <property type="entry name" value="HAD-like"/>
    <property type="match status" value="1"/>
</dbReference>
<reference evidence="1" key="1">
    <citation type="submission" date="2023-06" db="EMBL/GenBank/DDBJ databases">
        <title>Genome-scale phylogeny and comparative genomics of the fungal order Sordariales.</title>
        <authorList>
            <consortium name="Lawrence Berkeley National Laboratory"/>
            <person name="Hensen N."/>
            <person name="Bonometti L."/>
            <person name="Westerberg I."/>
            <person name="Brannstrom I.O."/>
            <person name="Guillou S."/>
            <person name="Cros-Aarteil S."/>
            <person name="Calhoun S."/>
            <person name="Haridas S."/>
            <person name="Kuo A."/>
            <person name="Mondo S."/>
            <person name="Pangilinan J."/>
            <person name="Riley R."/>
            <person name="Labutti K."/>
            <person name="Andreopoulos B."/>
            <person name="Lipzen A."/>
            <person name="Chen C."/>
            <person name="Yanf M."/>
            <person name="Daum C."/>
            <person name="Ng V."/>
            <person name="Clum A."/>
            <person name="Steindorff A."/>
            <person name="Ohm R."/>
            <person name="Martin F."/>
            <person name="Silar P."/>
            <person name="Natvig D."/>
            <person name="Lalanne C."/>
            <person name="Gautier V."/>
            <person name="Ament-Velasquez S.L."/>
            <person name="Kruys A."/>
            <person name="Hutchinson M.I."/>
            <person name="Powell A.J."/>
            <person name="Barry K."/>
            <person name="Miller A.N."/>
            <person name="Grigoriev I.V."/>
            <person name="Debuchy R."/>
            <person name="Gladieux P."/>
            <person name="Thoren M.H."/>
            <person name="Johannesson H."/>
        </authorList>
    </citation>
    <scope>NUCLEOTIDE SEQUENCE</scope>
    <source>
        <strain evidence="1">8032-3</strain>
    </source>
</reference>
<proteinExistence type="predicted"/>
<protein>
    <recommendedName>
        <fullName evidence="3">Haloacid dehalogenase-like hydrolase</fullName>
    </recommendedName>
</protein>
<dbReference type="InterPro" id="IPR036412">
    <property type="entry name" value="HAD-like_sf"/>
</dbReference>
<dbReference type="EMBL" id="MU839019">
    <property type="protein sequence ID" value="KAK1764684.1"/>
    <property type="molecule type" value="Genomic_DNA"/>
</dbReference>
<accession>A0AAJ0FJP8</accession>
<dbReference type="InterPro" id="IPR023214">
    <property type="entry name" value="HAD_sf"/>
</dbReference>
<evidence type="ECO:0000313" key="1">
    <source>
        <dbReference type="EMBL" id="KAK1764684.1"/>
    </source>
</evidence>